<protein>
    <submittedName>
        <fullName evidence="1">Uncharacterized protein</fullName>
    </submittedName>
</protein>
<dbReference type="AlphaFoldDB" id="A0A850PFS4"/>
<organism evidence="1 2">
    <name type="scientific">Ameyamaea chiangmaiensis</name>
    <dbReference type="NCBI Taxonomy" id="442969"/>
    <lineage>
        <taxon>Bacteria</taxon>
        <taxon>Pseudomonadati</taxon>
        <taxon>Pseudomonadota</taxon>
        <taxon>Alphaproteobacteria</taxon>
        <taxon>Acetobacterales</taxon>
        <taxon>Acetobacteraceae</taxon>
        <taxon>Ameyamaea</taxon>
    </lineage>
</organism>
<evidence type="ECO:0000313" key="2">
    <source>
        <dbReference type="Proteomes" id="UP000585665"/>
    </source>
</evidence>
<accession>A0A850PFS4</accession>
<evidence type="ECO:0000313" key="1">
    <source>
        <dbReference type="EMBL" id="NVN41489.1"/>
    </source>
</evidence>
<comment type="caution">
    <text evidence="1">The sequence shown here is derived from an EMBL/GenBank/DDBJ whole genome shotgun (WGS) entry which is preliminary data.</text>
</comment>
<proteinExistence type="predicted"/>
<sequence length="128" mass="13257">MDVQVIDQAYTQLQSQAQQTVQALQTLGNKLQAAANGGDSQAREWMLDLRELALTFQAEQQQVGALLQALHAGIAQQQAAAPTFDAAPAPAPQQGGGFFGSLLSSGFGQAVAAGAGFGIGNDIIKDIF</sequence>
<dbReference type="EMBL" id="JABXXR010000136">
    <property type="protein sequence ID" value="NVN41489.1"/>
    <property type="molecule type" value="Genomic_DNA"/>
</dbReference>
<reference evidence="1 2" key="1">
    <citation type="submission" date="2020-06" db="EMBL/GenBank/DDBJ databases">
        <title>Description of novel acetic acid bacteria.</title>
        <authorList>
            <person name="Sombolestani A."/>
        </authorList>
    </citation>
    <scope>NUCLEOTIDE SEQUENCE [LARGE SCALE GENOMIC DNA]</scope>
    <source>
        <strain evidence="1 2">LMG 27010</strain>
    </source>
</reference>
<name>A0A850PFS4_9PROT</name>
<keyword evidence="2" id="KW-1185">Reference proteome</keyword>
<dbReference type="RefSeq" id="WP_176614382.1">
    <property type="nucleotide sequence ID" value="NZ_JABXXR010000136.1"/>
</dbReference>
<gene>
    <name evidence="1" type="ORF">HUK82_13080</name>
</gene>
<dbReference type="Proteomes" id="UP000585665">
    <property type="component" value="Unassembled WGS sequence"/>
</dbReference>